<dbReference type="PANTHER" id="PTHR35894">
    <property type="entry name" value="GENERAL SECRETION PATHWAY PROTEIN A-RELATED"/>
    <property type="match status" value="1"/>
</dbReference>
<accession>I3Y5Z2</accession>
<feature type="compositionally biased region" description="Basic and acidic residues" evidence="1">
    <location>
        <begin position="493"/>
        <end position="502"/>
    </location>
</feature>
<feature type="region of interest" description="Disordered" evidence="1">
    <location>
        <begin position="475"/>
        <end position="534"/>
    </location>
</feature>
<evidence type="ECO:0000259" key="3">
    <source>
        <dbReference type="Pfam" id="PF13401"/>
    </source>
</evidence>
<dbReference type="InterPro" id="IPR052026">
    <property type="entry name" value="ExeA_AAA_ATPase_DNA-bind"/>
</dbReference>
<sequence>MIESKTEIMPFPPDCLARLKLRQPPFDAVPSEEFLYSDPLLESLIEAAARALIAPGAIVTLAGANGSGRSIQLMRLLGALGDNFEFIAFRGRAGIPFAAVDATIRGHLRAIGVDHPARSVKDLLAERSRAGVALVLAIDDAHLIGMEIVERLLRIRSEILELNGRGLRLILVGDPSLNRGRLPLGDPADENQVVRLNLRPLNLEQAGAYLRHRLRVAGIEDPESFLTSGDIAVLQTSSKGLPARLNANANAWLARRCRSVNGFKQAIAGKIGHLASPSGVAAARVEPGVARAANDARPGQSEPASMNPEGILDLYGEDEFLTPMDPELSRFLVHEDTREETSDFEQVLRQIRNHTRLANSPPTQERQTTEEREPGASGVKAAVPYWSQRWFLPAILGIVVVSILVPVVLQLEDSSLRLPIETLEQTGSVEAVGRVPEAVSGSAVDADQARLRAPAADAPTMAPVAAVNAPVAESAAGEVVTPNPVPATPPVDARPDLQRPPDRTPASEPEPTPLFQPAPLPASRSSDPEADQEWLQRQDRGRFTIQLVAARSLAVAQAFIAPHDLEGIHFIQTRSFAIALAGSYPNRAEAENALPELPAGVRANGPWIRTIGSVLDSQR</sequence>
<evidence type="ECO:0000313" key="4">
    <source>
        <dbReference type="EMBL" id="AFL72410.1"/>
    </source>
</evidence>
<dbReference type="Pfam" id="PF13401">
    <property type="entry name" value="AAA_22"/>
    <property type="match status" value="1"/>
</dbReference>
<dbReference type="eggNOG" id="COG3267">
    <property type="taxonomic scope" value="Bacteria"/>
</dbReference>
<dbReference type="Gene3D" id="3.30.70.1070">
    <property type="entry name" value="Sporulation related repeat"/>
    <property type="match status" value="1"/>
</dbReference>
<dbReference type="STRING" id="765911.Thivi_0341"/>
<dbReference type="InterPro" id="IPR049945">
    <property type="entry name" value="AAA_22"/>
</dbReference>
<dbReference type="EMBL" id="CP003154">
    <property type="protein sequence ID" value="AFL72410.1"/>
    <property type="molecule type" value="Genomic_DNA"/>
</dbReference>
<dbReference type="GO" id="GO:0016887">
    <property type="term" value="F:ATP hydrolysis activity"/>
    <property type="evidence" value="ECO:0007669"/>
    <property type="project" value="InterPro"/>
</dbReference>
<dbReference type="InterPro" id="IPR007730">
    <property type="entry name" value="SPOR-like_dom"/>
</dbReference>
<keyword evidence="5" id="KW-1185">Reference proteome</keyword>
<dbReference type="InterPro" id="IPR036680">
    <property type="entry name" value="SPOR-like_sf"/>
</dbReference>
<feature type="compositionally biased region" description="Pro residues" evidence="1">
    <location>
        <begin position="508"/>
        <end position="520"/>
    </location>
</feature>
<protein>
    <submittedName>
        <fullName evidence="4">Sporulation related protein</fullName>
    </submittedName>
</protein>
<dbReference type="InterPro" id="IPR027417">
    <property type="entry name" value="P-loop_NTPase"/>
</dbReference>
<evidence type="ECO:0000256" key="1">
    <source>
        <dbReference type="SAM" id="MobiDB-lite"/>
    </source>
</evidence>
<dbReference type="Proteomes" id="UP000006062">
    <property type="component" value="Chromosome"/>
</dbReference>
<dbReference type="eggNOG" id="COG3266">
    <property type="taxonomic scope" value="Bacteria"/>
</dbReference>
<dbReference type="PANTHER" id="PTHR35894:SF1">
    <property type="entry name" value="PHOSPHORIBULOKINASE _ URIDINE KINASE FAMILY"/>
    <property type="match status" value="1"/>
</dbReference>
<proteinExistence type="predicted"/>
<gene>
    <name evidence="4" type="ordered locus">Thivi_0341</name>
</gene>
<reference evidence="4 5" key="1">
    <citation type="submission" date="2012-06" db="EMBL/GenBank/DDBJ databases">
        <title>Complete sequence of Thiocystis violascens DSM 198.</title>
        <authorList>
            <consortium name="US DOE Joint Genome Institute"/>
            <person name="Lucas S."/>
            <person name="Han J."/>
            <person name="Lapidus A."/>
            <person name="Cheng J.-F."/>
            <person name="Goodwin L."/>
            <person name="Pitluck S."/>
            <person name="Peters L."/>
            <person name="Ovchinnikova G."/>
            <person name="Teshima H."/>
            <person name="Detter J.C."/>
            <person name="Han C."/>
            <person name="Tapia R."/>
            <person name="Land M."/>
            <person name="Hauser L."/>
            <person name="Kyrpides N."/>
            <person name="Ivanova N."/>
            <person name="Pagani I."/>
            <person name="Vogl K."/>
            <person name="Liu Z."/>
            <person name="Frigaard N.-U."/>
            <person name="Bryant D."/>
            <person name="Woyke T."/>
        </authorList>
    </citation>
    <scope>NUCLEOTIDE SEQUENCE [LARGE SCALE GENOMIC DNA]</scope>
    <source>
        <strain evidence="5">ATCC 17096 / DSM 198 / 6111</strain>
    </source>
</reference>
<evidence type="ECO:0000259" key="2">
    <source>
        <dbReference type="Pfam" id="PF05036"/>
    </source>
</evidence>
<evidence type="ECO:0000313" key="5">
    <source>
        <dbReference type="Proteomes" id="UP000006062"/>
    </source>
</evidence>
<dbReference type="SUPFAM" id="SSF52540">
    <property type="entry name" value="P-loop containing nucleoside triphosphate hydrolases"/>
    <property type="match status" value="1"/>
</dbReference>
<dbReference type="AlphaFoldDB" id="I3Y5Z2"/>
<dbReference type="KEGG" id="tvi:Thivi_0341"/>
<feature type="domain" description="ORC1/DEAH AAA+ ATPase" evidence="3">
    <location>
        <begin position="58"/>
        <end position="178"/>
    </location>
</feature>
<organism evidence="4 5">
    <name type="scientific">Thiocystis violascens (strain ATCC 17096 / DSM 198 / 6111)</name>
    <name type="common">Chromatium violascens</name>
    <dbReference type="NCBI Taxonomy" id="765911"/>
    <lineage>
        <taxon>Bacteria</taxon>
        <taxon>Pseudomonadati</taxon>
        <taxon>Pseudomonadota</taxon>
        <taxon>Gammaproteobacteria</taxon>
        <taxon>Chromatiales</taxon>
        <taxon>Chromatiaceae</taxon>
        <taxon>Thiocystis</taxon>
    </lineage>
</organism>
<feature type="region of interest" description="Disordered" evidence="1">
    <location>
        <begin position="353"/>
        <end position="376"/>
    </location>
</feature>
<name>I3Y5Z2_THIV6</name>
<dbReference type="Pfam" id="PF05036">
    <property type="entry name" value="SPOR"/>
    <property type="match status" value="1"/>
</dbReference>
<feature type="domain" description="SPOR" evidence="2">
    <location>
        <begin position="540"/>
        <end position="609"/>
    </location>
</feature>
<dbReference type="GO" id="GO:0042834">
    <property type="term" value="F:peptidoglycan binding"/>
    <property type="evidence" value="ECO:0007669"/>
    <property type="project" value="InterPro"/>
</dbReference>
<dbReference type="HOGENOM" id="CLU_458324_0_0_6"/>